<reference evidence="2" key="1">
    <citation type="submission" date="2015-05" db="EMBL/GenBank/DDBJ databases">
        <authorList>
            <person name="Rodrigo-Torres Lidia"/>
            <person name="Arahal R.David."/>
        </authorList>
    </citation>
    <scope>NUCLEOTIDE SEQUENCE [LARGE SCALE GENOMIC DNA]</scope>
    <source>
        <strain evidence="2">CECT 7321</strain>
    </source>
</reference>
<organism evidence="1 2">
    <name type="scientific">Phaeobacter italicus</name>
    <dbReference type="NCBI Taxonomy" id="481446"/>
    <lineage>
        <taxon>Bacteria</taxon>
        <taxon>Pseudomonadati</taxon>
        <taxon>Pseudomonadota</taxon>
        <taxon>Alphaproteobacteria</taxon>
        <taxon>Rhodobacterales</taxon>
        <taxon>Roseobacteraceae</taxon>
        <taxon>Phaeobacter</taxon>
    </lineage>
</organism>
<dbReference type="EMBL" id="CVRL01000013">
    <property type="protein sequence ID" value="CRL10140.1"/>
    <property type="molecule type" value="Genomic_DNA"/>
</dbReference>
<protein>
    <submittedName>
        <fullName evidence="1">Uncharacterized protein</fullName>
    </submittedName>
</protein>
<name>A0A0H5DF90_9RHOB</name>
<accession>A0A0H5DF90</accession>
<evidence type="ECO:0000313" key="1">
    <source>
        <dbReference type="EMBL" id="CRL10140.1"/>
    </source>
</evidence>
<keyword evidence="2" id="KW-1185">Reference proteome</keyword>
<dbReference type="Proteomes" id="UP000043764">
    <property type="component" value="Unassembled WGS sequence"/>
</dbReference>
<evidence type="ECO:0000313" key="2">
    <source>
        <dbReference type="Proteomes" id="UP000043764"/>
    </source>
</evidence>
<proteinExistence type="predicted"/>
<sequence length="111" mass="12407">MLSLYVHYLFHFEKRLFCRFFVHPICARLGFISISKACPCHRRQGVVEIFSYGKGARRVLASFRCFPMPGKAVEGSKPGLWMAPSNPARPAPAQSGAYSDVDPQTCCSVYS</sequence>
<dbReference type="AlphaFoldDB" id="A0A0H5DF90"/>
<gene>
    <name evidence="1" type="ORF">NIT7321_00983</name>
</gene>